<protein>
    <recommendedName>
        <fullName evidence="8">RWD domain-containing protein</fullName>
    </recommendedName>
</protein>
<dbReference type="STRING" id="88036.D8T3H7"/>
<sequence length="267" mass="30088">LGVYFPDEYPSHSEPTFEAEAAWLSEQDRDKVVSGFHELYSSSDGEVIVFKWIEWMKVGRRIYVEQHWLWNCEKRTALAASTKETGTLFFQPKQAFVLSFDVPAELNVEELDKLHGIIHGCPFTEKKSTFQAHLAPVHSADEVETVMEALLRNRKISGATHNIMAFRIVLPDKNTVLQDYDDDGETAAGNRLLHLLQIVGAIDVVVVVSRWFGGILLGPDRFKHINNAARSLLESGGYIRDSRKNSNTCSSSKKGGTSFSRPLFREC</sequence>
<keyword evidence="5" id="KW-0810">Translation regulation</keyword>
<comment type="similarity">
    <text evidence="2">Belongs to the IMPACT family.</text>
</comment>
<dbReference type="KEGG" id="smo:SELMODRAFT_131088"/>
<feature type="region of interest" description="Disordered" evidence="7">
    <location>
        <begin position="242"/>
        <end position="267"/>
    </location>
</feature>
<keyword evidence="6" id="KW-0346">Stress response</keyword>
<dbReference type="InterPro" id="IPR036956">
    <property type="entry name" value="Impact_N_sf"/>
</dbReference>
<dbReference type="GO" id="GO:0005737">
    <property type="term" value="C:cytoplasm"/>
    <property type="evidence" value="ECO:0000318"/>
    <property type="project" value="GO_Central"/>
</dbReference>
<accession>D8T3H7</accession>
<feature type="non-terminal residue" evidence="9">
    <location>
        <position position="1"/>
    </location>
</feature>
<dbReference type="Proteomes" id="UP000001514">
    <property type="component" value="Unassembled WGS sequence"/>
</dbReference>
<dbReference type="InterPro" id="IPR023582">
    <property type="entry name" value="Impact"/>
</dbReference>
<organism evidence="10">
    <name type="scientific">Selaginella moellendorffii</name>
    <name type="common">Spikemoss</name>
    <dbReference type="NCBI Taxonomy" id="88036"/>
    <lineage>
        <taxon>Eukaryota</taxon>
        <taxon>Viridiplantae</taxon>
        <taxon>Streptophyta</taxon>
        <taxon>Embryophyta</taxon>
        <taxon>Tracheophyta</taxon>
        <taxon>Lycopodiopsida</taxon>
        <taxon>Selaginellales</taxon>
        <taxon>Selaginellaceae</taxon>
        <taxon>Selaginella</taxon>
    </lineage>
</organism>
<dbReference type="InParanoid" id="D8T3H7"/>
<dbReference type="EMBL" id="GL377670">
    <property type="protein sequence ID" value="EFJ08747.1"/>
    <property type="molecule type" value="Genomic_DNA"/>
</dbReference>
<dbReference type="Pfam" id="PF01205">
    <property type="entry name" value="Impact_N"/>
    <property type="match status" value="1"/>
</dbReference>
<dbReference type="CDD" id="cd23821">
    <property type="entry name" value="RWD_IMPACT"/>
    <property type="match status" value="1"/>
</dbReference>
<evidence type="ECO:0000256" key="1">
    <source>
        <dbReference type="ARBA" id="ARBA00004496"/>
    </source>
</evidence>
<dbReference type="AlphaFoldDB" id="D8T3H7"/>
<dbReference type="PROSITE" id="PS50908">
    <property type="entry name" value="RWD"/>
    <property type="match status" value="1"/>
</dbReference>
<evidence type="ECO:0000256" key="7">
    <source>
        <dbReference type="SAM" id="MobiDB-lite"/>
    </source>
</evidence>
<keyword evidence="10" id="KW-1185">Reference proteome</keyword>
<gene>
    <name evidence="9" type="ORF">SELMODRAFT_131088</name>
</gene>
<evidence type="ECO:0000256" key="2">
    <source>
        <dbReference type="ARBA" id="ARBA00007665"/>
    </source>
</evidence>
<dbReference type="InterPro" id="IPR020568">
    <property type="entry name" value="Ribosomal_Su5_D2-typ_SF"/>
</dbReference>
<dbReference type="InterPro" id="IPR006575">
    <property type="entry name" value="RWD_dom"/>
</dbReference>
<dbReference type="PANTHER" id="PTHR16301:SF25">
    <property type="entry name" value="PROTEIN IMPACT"/>
    <property type="match status" value="1"/>
</dbReference>
<dbReference type="SUPFAM" id="SSF54495">
    <property type="entry name" value="UBC-like"/>
    <property type="match status" value="1"/>
</dbReference>
<dbReference type="PANTHER" id="PTHR16301">
    <property type="entry name" value="IMPACT-RELATED"/>
    <property type="match status" value="1"/>
</dbReference>
<dbReference type="eggNOG" id="KOG3299">
    <property type="taxonomic scope" value="Eukaryota"/>
</dbReference>
<evidence type="ECO:0000313" key="10">
    <source>
        <dbReference type="Proteomes" id="UP000001514"/>
    </source>
</evidence>
<dbReference type="InterPro" id="IPR001498">
    <property type="entry name" value="Impact_N"/>
</dbReference>
<dbReference type="Gramene" id="EFJ08747">
    <property type="protein sequence ID" value="EFJ08747"/>
    <property type="gene ID" value="SELMODRAFT_131088"/>
</dbReference>
<keyword evidence="4" id="KW-0678">Repressor</keyword>
<dbReference type="Gene3D" id="3.10.110.10">
    <property type="entry name" value="Ubiquitin Conjugating Enzyme"/>
    <property type="match status" value="1"/>
</dbReference>
<dbReference type="InterPro" id="IPR016135">
    <property type="entry name" value="UBQ-conjugating_enzyme/RWD"/>
</dbReference>
<dbReference type="GO" id="GO:0140469">
    <property type="term" value="P:GCN2-mediated signaling"/>
    <property type="evidence" value="ECO:0000318"/>
    <property type="project" value="GO_Central"/>
</dbReference>
<comment type="subcellular location">
    <subcellularLocation>
        <location evidence="1">Cytoplasm</location>
    </subcellularLocation>
</comment>
<feature type="compositionally biased region" description="Polar residues" evidence="7">
    <location>
        <begin position="245"/>
        <end position="260"/>
    </location>
</feature>
<evidence type="ECO:0000313" key="9">
    <source>
        <dbReference type="EMBL" id="EFJ08747.1"/>
    </source>
</evidence>
<evidence type="ECO:0000256" key="4">
    <source>
        <dbReference type="ARBA" id="ARBA00022491"/>
    </source>
</evidence>
<evidence type="ECO:0000259" key="8">
    <source>
        <dbReference type="PROSITE" id="PS50908"/>
    </source>
</evidence>
<dbReference type="Pfam" id="PF05773">
    <property type="entry name" value="RWD"/>
    <property type="match status" value="1"/>
</dbReference>
<dbReference type="HOGENOM" id="CLU_045276_1_1_1"/>
<dbReference type="GO" id="GO:0006446">
    <property type="term" value="P:regulation of translational initiation"/>
    <property type="evidence" value="ECO:0000318"/>
    <property type="project" value="GO_Central"/>
</dbReference>
<evidence type="ECO:0000256" key="3">
    <source>
        <dbReference type="ARBA" id="ARBA00022490"/>
    </source>
</evidence>
<dbReference type="SUPFAM" id="SSF54211">
    <property type="entry name" value="Ribosomal protein S5 domain 2-like"/>
    <property type="match status" value="1"/>
</dbReference>
<evidence type="ECO:0000256" key="5">
    <source>
        <dbReference type="ARBA" id="ARBA00022845"/>
    </source>
</evidence>
<reference evidence="9 10" key="1">
    <citation type="journal article" date="2011" name="Science">
        <title>The Selaginella genome identifies genetic changes associated with the evolution of vascular plants.</title>
        <authorList>
            <person name="Banks J.A."/>
            <person name="Nishiyama T."/>
            <person name="Hasebe M."/>
            <person name="Bowman J.L."/>
            <person name="Gribskov M."/>
            <person name="dePamphilis C."/>
            <person name="Albert V.A."/>
            <person name="Aono N."/>
            <person name="Aoyama T."/>
            <person name="Ambrose B.A."/>
            <person name="Ashton N.W."/>
            <person name="Axtell M.J."/>
            <person name="Barker E."/>
            <person name="Barker M.S."/>
            <person name="Bennetzen J.L."/>
            <person name="Bonawitz N.D."/>
            <person name="Chapple C."/>
            <person name="Cheng C."/>
            <person name="Correa L.G."/>
            <person name="Dacre M."/>
            <person name="DeBarry J."/>
            <person name="Dreyer I."/>
            <person name="Elias M."/>
            <person name="Engstrom E.M."/>
            <person name="Estelle M."/>
            <person name="Feng L."/>
            <person name="Finet C."/>
            <person name="Floyd S.K."/>
            <person name="Frommer W.B."/>
            <person name="Fujita T."/>
            <person name="Gramzow L."/>
            <person name="Gutensohn M."/>
            <person name="Harholt J."/>
            <person name="Hattori M."/>
            <person name="Heyl A."/>
            <person name="Hirai T."/>
            <person name="Hiwatashi Y."/>
            <person name="Ishikawa M."/>
            <person name="Iwata M."/>
            <person name="Karol K.G."/>
            <person name="Koehler B."/>
            <person name="Kolukisaoglu U."/>
            <person name="Kubo M."/>
            <person name="Kurata T."/>
            <person name="Lalonde S."/>
            <person name="Li K."/>
            <person name="Li Y."/>
            <person name="Litt A."/>
            <person name="Lyons E."/>
            <person name="Manning G."/>
            <person name="Maruyama T."/>
            <person name="Michael T.P."/>
            <person name="Mikami K."/>
            <person name="Miyazaki S."/>
            <person name="Morinaga S."/>
            <person name="Murata T."/>
            <person name="Mueller-Roeber B."/>
            <person name="Nelson D.R."/>
            <person name="Obara M."/>
            <person name="Oguri Y."/>
            <person name="Olmstead R.G."/>
            <person name="Onodera N."/>
            <person name="Petersen B.L."/>
            <person name="Pils B."/>
            <person name="Prigge M."/>
            <person name="Rensing S.A."/>
            <person name="Riano-Pachon D.M."/>
            <person name="Roberts A.W."/>
            <person name="Sato Y."/>
            <person name="Scheller H.V."/>
            <person name="Schulz B."/>
            <person name="Schulz C."/>
            <person name="Shakirov E.V."/>
            <person name="Shibagaki N."/>
            <person name="Shinohara N."/>
            <person name="Shippen D.E."/>
            <person name="Soerensen I."/>
            <person name="Sotooka R."/>
            <person name="Sugimoto N."/>
            <person name="Sugita M."/>
            <person name="Sumikawa N."/>
            <person name="Tanurdzic M."/>
            <person name="Theissen G."/>
            <person name="Ulvskov P."/>
            <person name="Wakazuki S."/>
            <person name="Weng J.K."/>
            <person name="Willats W.W."/>
            <person name="Wipf D."/>
            <person name="Wolf P.G."/>
            <person name="Yang L."/>
            <person name="Zimmer A.D."/>
            <person name="Zhu Q."/>
            <person name="Mitros T."/>
            <person name="Hellsten U."/>
            <person name="Loque D."/>
            <person name="Otillar R."/>
            <person name="Salamov A."/>
            <person name="Schmutz J."/>
            <person name="Shapiro H."/>
            <person name="Lindquist E."/>
            <person name="Lucas S."/>
            <person name="Rokhsar D."/>
            <person name="Grigoriev I.V."/>
        </authorList>
    </citation>
    <scope>NUCLEOTIDE SEQUENCE [LARGE SCALE GENOMIC DNA]</scope>
</reference>
<keyword evidence="3" id="KW-0963">Cytoplasm</keyword>
<dbReference type="Gene3D" id="3.30.230.30">
    <property type="entry name" value="Impact, N-terminal domain"/>
    <property type="match status" value="1"/>
</dbReference>
<feature type="domain" description="RWD" evidence="8">
    <location>
        <begin position="1"/>
        <end position="63"/>
    </location>
</feature>
<name>D8T3H7_SELML</name>
<proteinExistence type="inferred from homology"/>
<evidence type="ECO:0000256" key="6">
    <source>
        <dbReference type="ARBA" id="ARBA00023016"/>
    </source>
</evidence>